<feature type="transmembrane region" description="Helical" evidence="8">
    <location>
        <begin position="46"/>
        <end position="66"/>
    </location>
</feature>
<evidence type="ECO:0000256" key="7">
    <source>
        <dbReference type="ARBA" id="ARBA00023136"/>
    </source>
</evidence>
<keyword evidence="4" id="KW-1003">Cell membrane</keyword>
<evidence type="ECO:0000313" key="9">
    <source>
        <dbReference type="EMBL" id="PZX19573.1"/>
    </source>
</evidence>
<dbReference type="Pfam" id="PF03591">
    <property type="entry name" value="AzlC"/>
    <property type="match status" value="1"/>
</dbReference>
<comment type="subcellular location">
    <subcellularLocation>
        <location evidence="1">Cell membrane</location>
        <topology evidence="1">Multi-pass membrane protein</topology>
    </subcellularLocation>
</comment>
<evidence type="ECO:0000256" key="5">
    <source>
        <dbReference type="ARBA" id="ARBA00022692"/>
    </source>
</evidence>
<feature type="transmembrane region" description="Helical" evidence="8">
    <location>
        <begin position="14"/>
        <end position="34"/>
    </location>
</feature>
<feature type="transmembrane region" description="Helical" evidence="8">
    <location>
        <begin position="72"/>
        <end position="96"/>
    </location>
</feature>
<dbReference type="OrthoDB" id="3579489at2"/>
<feature type="transmembrane region" description="Helical" evidence="8">
    <location>
        <begin position="213"/>
        <end position="231"/>
    </location>
</feature>
<dbReference type="PANTHER" id="PTHR34979">
    <property type="entry name" value="INNER MEMBRANE PROTEIN YGAZ"/>
    <property type="match status" value="1"/>
</dbReference>
<keyword evidence="10" id="KW-1185">Reference proteome</keyword>
<evidence type="ECO:0000256" key="3">
    <source>
        <dbReference type="ARBA" id="ARBA00022448"/>
    </source>
</evidence>
<evidence type="ECO:0000256" key="6">
    <source>
        <dbReference type="ARBA" id="ARBA00022989"/>
    </source>
</evidence>
<accession>A0A2W7NJF3</accession>
<evidence type="ECO:0000256" key="2">
    <source>
        <dbReference type="ARBA" id="ARBA00010735"/>
    </source>
</evidence>
<evidence type="ECO:0000256" key="4">
    <source>
        <dbReference type="ARBA" id="ARBA00022475"/>
    </source>
</evidence>
<name>A0A2W7NJF3_9RHOB</name>
<sequence>MEGSTTKSAFLRGVMLALPFTIVVAPFAMLFGIVATEAGLDLAETMGFAILVIAGAAQFTALQLLVDQAETWAVLAAALAVNLRMAMYSASLVPWIGRAPFWQRALVAYVNIDQTYAASITAYERDPAMTVTQRIALFLGTAAPVAPLWYLFTVLGALLGTGIPDAWALDFALPITFIAMVGPMLKSVAHVAAAATSVALSLLLAGLPSGLGLLAAAFSAMLVGALVEMAMERRR</sequence>
<protein>
    <submittedName>
        <fullName evidence="9">Putative branched-subunit amino acid permease</fullName>
    </submittedName>
</protein>
<reference evidence="9 10" key="1">
    <citation type="submission" date="2018-06" db="EMBL/GenBank/DDBJ databases">
        <title>Genomic Encyclopedia of Archaeal and Bacterial Type Strains, Phase II (KMG-II): from individual species to whole genera.</title>
        <authorList>
            <person name="Goeker M."/>
        </authorList>
    </citation>
    <scope>NUCLEOTIDE SEQUENCE [LARGE SCALE GENOMIC DNA]</scope>
    <source>
        <strain evidence="9 10">DSM 22009</strain>
    </source>
</reference>
<dbReference type="RefSeq" id="WP_111535264.1">
    <property type="nucleotide sequence ID" value="NZ_QKZL01000001.1"/>
</dbReference>
<dbReference type="AlphaFoldDB" id="A0A2W7NJF3"/>
<dbReference type="PANTHER" id="PTHR34979:SF1">
    <property type="entry name" value="INNER MEMBRANE PROTEIN YGAZ"/>
    <property type="match status" value="1"/>
</dbReference>
<organism evidence="9 10">
    <name type="scientific">Palleronia aestuarii</name>
    <dbReference type="NCBI Taxonomy" id="568105"/>
    <lineage>
        <taxon>Bacteria</taxon>
        <taxon>Pseudomonadati</taxon>
        <taxon>Pseudomonadota</taxon>
        <taxon>Alphaproteobacteria</taxon>
        <taxon>Rhodobacterales</taxon>
        <taxon>Roseobacteraceae</taxon>
        <taxon>Palleronia</taxon>
    </lineage>
</organism>
<dbReference type="InterPro" id="IPR011606">
    <property type="entry name" value="Brnchd-chn_aa_trnsp_permease"/>
</dbReference>
<dbReference type="Proteomes" id="UP000248916">
    <property type="component" value="Unassembled WGS sequence"/>
</dbReference>
<gene>
    <name evidence="9" type="ORF">LX81_00029</name>
</gene>
<dbReference type="EMBL" id="QKZL01000001">
    <property type="protein sequence ID" value="PZX19573.1"/>
    <property type="molecule type" value="Genomic_DNA"/>
</dbReference>
<evidence type="ECO:0000313" key="10">
    <source>
        <dbReference type="Proteomes" id="UP000248916"/>
    </source>
</evidence>
<proteinExistence type="inferred from homology"/>
<keyword evidence="3" id="KW-0813">Transport</keyword>
<dbReference type="GO" id="GO:1903785">
    <property type="term" value="P:L-valine transmembrane transport"/>
    <property type="evidence" value="ECO:0007669"/>
    <property type="project" value="TreeGrafter"/>
</dbReference>
<keyword evidence="7 8" id="KW-0472">Membrane</keyword>
<evidence type="ECO:0000256" key="8">
    <source>
        <dbReference type="SAM" id="Phobius"/>
    </source>
</evidence>
<feature type="transmembrane region" description="Helical" evidence="8">
    <location>
        <begin position="166"/>
        <end position="182"/>
    </location>
</feature>
<comment type="similarity">
    <text evidence="2">Belongs to the AzlC family.</text>
</comment>
<keyword evidence="5 8" id="KW-0812">Transmembrane</keyword>
<dbReference type="GO" id="GO:0005886">
    <property type="term" value="C:plasma membrane"/>
    <property type="evidence" value="ECO:0007669"/>
    <property type="project" value="UniProtKB-SubCell"/>
</dbReference>
<keyword evidence="6 8" id="KW-1133">Transmembrane helix</keyword>
<evidence type="ECO:0000256" key="1">
    <source>
        <dbReference type="ARBA" id="ARBA00004651"/>
    </source>
</evidence>
<comment type="caution">
    <text evidence="9">The sequence shown here is derived from an EMBL/GenBank/DDBJ whole genome shotgun (WGS) entry which is preliminary data.</text>
</comment>
<feature type="transmembrane region" description="Helical" evidence="8">
    <location>
        <begin position="135"/>
        <end position="160"/>
    </location>
</feature>